<dbReference type="OrthoDB" id="410198at2759"/>
<dbReference type="PROSITE" id="PS51186">
    <property type="entry name" value="GNAT"/>
    <property type="match status" value="1"/>
</dbReference>
<dbReference type="InterPro" id="IPR000182">
    <property type="entry name" value="GNAT_dom"/>
</dbReference>
<dbReference type="EMBL" id="VFLP01000074">
    <property type="protein sequence ID" value="TRX89116.1"/>
    <property type="molecule type" value="Genomic_DNA"/>
</dbReference>
<dbReference type="Pfam" id="PF00583">
    <property type="entry name" value="Acetyltransf_1"/>
    <property type="match status" value="1"/>
</dbReference>
<dbReference type="AlphaFoldDB" id="A0A553HMI0"/>
<dbReference type="InterPro" id="IPR016181">
    <property type="entry name" value="Acyl_CoA_acyltransferase"/>
</dbReference>
<feature type="region of interest" description="Disordered" evidence="1">
    <location>
        <begin position="93"/>
        <end position="130"/>
    </location>
</feature>
<dbReference type="GO" id="GO:0016747">
    <property type="term" value="F:acyltransferase activity, transferring groups other than amino-acyl groups"/>
    <property type="evidence" value="ECO:0007669"/>
    <property type="project" value="InterPro"/>
</dbReference>
<dbReference type="PANTHER" id="PTHR42791">
    <property type="entry name" value="GNAT FAMILY ACETYLTRANSFERASE"/>
    <property type="match status" value="1"/>
</dbReference>
<sequence length="383" mass="42819">MSSKKPLSVSIQPLNYADIPACAQITSSAFAADPHTVVKQLGPEPFDMYKISSFGFYSSLSNKTYVYVKAVDNETGEIVGHAGWKFRGLNEELVPRSGPSDKKPGREEQKIKNELGDDKKKEDEARKGESSIDRLHALEGRDMNYWLSSIIPPDIPCVFIVGLVVSPLHQSRGVGSALIHYGNNIADKLGLCTWVHSSHQAYEAYKKFRFDTVRDLEVDLDEYAPRGPRDGEPVMGDKGREGWGRRQEQARFFGITICSHWPRHDHGSDVIWALVGDLATPIQVLKSLGPHISTFRITRPHRSIEDAIIYFRNLRVRNHIVILNPIAPREVPTPTPAFSPEVRHPDSPPLIDMERLVVDVFIGVGPLVGEEARSDDCHLSCIN</sequence>
<dbReference type="Proteomes" id="UP000319160">
    <property type="component" value="Unassembled WGS sequence"/>
</dbReference>
<proteinExistence type="predicted"/>
<dbReference type="STRING" id="2512241.A0A553HMI0"/>
<protein>
    <recommendedName>
        <fullName evidence="2">N-acetyltransferase domain-containing protein</fullName>
    </recommendedName>
</protein>
<dbReference type="InterPro" id="IPR052523">
    <property type="entry name" value="Trichothecene_AcTrans"/>
</dbReference>
<gene>
    <name evidence="3" type="ORF">FHL15_010033</name>
</gene>
<accession>A0A553HMI0</accession>
<dbReference type="CDD" id="cd04301">
    <property type="entry name" value="NAT_SF"/>
    <property type="match status" value="1"/>
</dbReference>
<organism evidence="3 4">
    <name type="scientific">Xylaria flabelliformis</name>
    <dbReference type="NCBI Taxonomy" id="2512241"/>
    <lineage>
        <taxon>Eukaryota</taxon>
        <taxon>Fungi</taxon>
        <taxon>Dikarya</taxon>
        <taxon>Ascomycota</taxon>
        <taxon>Pezizomycotina</taxon>
        <taxon>Sordariomycetes</taxon>
        <taxon>Xylariomycetidae</taxon>
        <taxon>Xylariales</taxon>
        <taxon>Xylariaceae</taxon>
        <taxon>Xylaria</taxon>
    </lineage>
</organism>
<evidence type="ECO:0000313" key="4">
    <source>
        <dbReference type="Proteomes" id="UP000319160"/>
    </source>
</evidence>
<comment type="caution">
    <text evidence="3">The sequence shown here is derived from an EMBL/GenBank/DDBJ whole genome shotgun (WGS) entry which is preliminary data.</text>
</comment>
<evidence type="ECO:0000256" key="1">
    <source>
        <dbReference type="SAM" id="MobiDB-lite"/>
    </source>
</evidence>
<reference evidence="4" key="1">
    <citation type="submission" date="2019-06" db="EMBL/GenBank/DDBJ databases">
        <title>Draft genome sequence of the griseofulvin-producing fungus Xylaria cubensis strain G536.</title>
        <authorList>
            <person name="Mead M.E."/>
            <person name="Raja H.A."/>
            <person name="Steenwyk J.L."/>
            <person name="Knowles S.L."/>
            <person name="Oberlies N.H."/>
            <person name="Rokas A."/>
        </authorList>
    </citation>
    <scope>NUCLEOTIDE SEQUENCE [LARGE SCALE GENOMIC DNA]</scope>
    <source>
        <strain evidence="4">G536</strain>
    </source>
</reference>
<name>A0A553HMI0_9PEZI</name>
<keyword evidence="4" id="KW-1185">Reference proteome</keyword>
<feature type="region of interest" description="Disordered" evidence="1">
    <location>
        <begin position="224"/>
        <end position="243"/>
    </location>
</feature>
<dbReference type="Gene3D" id="3.40.630.30">
    <property type="match status" value="1"/>
</dbReference>
<dbReference type="SUPFAM" id="SSF55729">
    <property type="entry name" value="Acyl-CoA N-acyltransferases (Nat)"/>
    <property type="match status" value="1"/>
</dbReference>
<feature type="domain" description="N-acetyltransferase" evidence="2">
    <location>
        <begin position="84"/>
        <end position="230"/>
    </location>
</feature>
<evidence type="ECO:0000259" key="2">
    <source>
        <dbReference type="PROSITE" id="PS51186"/>
    </source>
</evidence>
<dbReference type="PANTHER" id="PTHR42791:SF1">
    <property type="entry name" value="N-ACETYLTRANSFERASE DOMAIN-CONTAINING PROTEIN"/>
    <property type="match status" value="1"/>
</dbReference>
<evidence type="ECO:0000313" key="3">
    <source>
        <dbReference type="EMBL" id="TRX89116.1"/>
    </source>
</evidence>